<dbReference type="PANTHER" id="PTHR42711:SF1">
    <property type="entry name" value="ABC-TRANSPORT PROTEIN, ATP-BINDING COMPONENT"/>
    <property type="match status" value="1"/>
</dbReference>
<dbReference type="SMART" id="SM00382">
    <property type="entry name" value="AAA"/>
    <property type="match status" value="1"/>
</dbReference>
<dbReference type="Pfam" id="PF00005">
    <property type="entry name" value="ABC_tran"/>
    <property type="match status" value="1"/>
</dbReference>
<keyword evidence="2" id="KW-0547">Nucleotide-binding</keyword>
<proteinExistence type="predicted"/>
<dbReference type="InterPro" id="IPR003593">
    <property type="entry name" value="AAA+_ATPase"/>
</dbReference>
<keyword evidence="1" id="KW-0813">Transport</keyword>
<dbReference type="AlphaFoldDB" id="A0A419SSL4"/>
<dbReference type="PROSITE" id="PS00211">
    <property type="entry name" value="ABC_TRANSPORTER_1"/>
    <property type="match status" value="1"/>
</dbReference>
<keyword evidence="6" id="KW-1185">Reference proteome</keyword>
<name>A0A419SSL4_9FIRM</name>
<dbReference type="GO" id="GO:0005524">
    <property type="term" value="F:ATP binding"/>
    <property type="evidence" value="ECO:0007669"/>
    <property type="project" value="UniProtKB-KW"/>
</dbReference>
<dbReference type="InterPro" id="IPR017871">
    <property type="entry name" value="ABC_transporter-like_CS"/>
</dbReference>
<evidence type="ECO:0000259" key="4">
    <source>
        <dbReference type="PROSITE" id="PS50893"/>
    </source>
</evidence>
<accession>A0A419SSL4</accession>
<dbReference type="SUPFAM" id="SSF52540">
    <property type="entry name" value="P-loop containing nucleoside triphosphate hydrolases"/>
    <property type="match status" value="1"/>
</dbReference>
<protein>
    <recommendedName>
        <fullName evidence="4">ABC transporter domain-containing protein</fullName>
    </recommendedName>
</protein>
<dbReference type="InterPro" id="IPR003439">
    <property type="entry name" value="ABC_transporter-like_ATP-bd"/>
</dbReference>
<dbReference type="GO" id="GO:0016887">
    <property type="term" value="F:ATP hydrolysis activity"/>
    <property type="evidence" value="ECO:0007669"/>
    <property type="project" value="InterPro"/>
</dbReference>
<comment type="caution">
    <text evidence="5">The sequence shown here is derived from an EMBL/GenBank/DDBJ whole genome shotgun (WGS) entry which is preliminary data.</text>
</comment>
<evidence type="ECO:0000313" key="6">
    <source>
        <dbReference type="Proteomes" id="UP000284277"/>
    </source>
</evidence>
<dbReference type="RefSeq" id="WP_120198870.1">
    <property type="nucleotide sequence ID" value="NZ_MCIA01000035.1"/>
</dbReference>
<reference evidence="5 6" key="1">
    <citation type="submission" date="2016-08" db="EMBL/GenBank/DDBJ databases">
        <title>A new outlook on sporulation: Clostridium algidixylanolyticum.</title>
        <authorList>
            <person name="Poppleton D.I."/>
            <person name="Gribaldo S."/>
        </authorList>
    </citation>
    <scope>NUCLEOTIDE SEQUENCE [LARGE SCALE GENOMIC DNA]</scope>
    <source>
        <strain evidence="5 6">SPL73</strain>
    </source>
</reference>
<dbReference type="Proteomes" id="UP000284277">
    <property type="component" value="Unassembled WGS sequence"/>
</dbReference>
<organism evidence="5 6">
    <name type="scientific">Lacrimispora algidixylanolytica</name>
    <dbReference type="NCBI Taxonomy" id="94868"/>
    <lineage>
        <taxon>Bacteria</taxon>
        <taxon>Bacillati</taxon>
        <taxon>Bacillota</taxon>
        <taxon>Clostridia</taxon>
        <taxon>Lachnospirales</taxon>
        <taxon>Lachnospiraceae</taxon>
        <taxon>Lacrimispora</taxon>
    </lineage>
</organism>
<feature type="domain" description="ABC transporter" evidence="4">
    <location>
        <begin position="24"/>
        <end position="257"/>
    </location>
</feature>
<dbReference type="OrthoDB" id="9804819at2"/>
<dbReference type="PROSITE" id="PS50893">
    <property type="entry name" value="ABC_TRANSPORTER_2"/>
    <property type="match status" value="1"/>
</dbReference>
<evidence type="ECO:0000256" key="2">
    <source>
        <dbReference type="ARBA" id="ARBA00022741"/>
    </source>
</evidence>
<dbReference type="Gene3D" id="3.40.50.300">
    <property type="entry name" value="P-loop containing nucleotide triphosphate hydrolases"/>
    <property type="match status" value="1"/>
</dbReference>
<evidence type="ECO:0000313" key="5">
    <source>
        <dbReference type="EMBL" id="RKD28241.1"/>
    </source>
</evidence>
<dbReference type="EMBL" id="MCIA01000035">
    <property type="protein sequence ID" value="RKD28241.1"/>
    <property type="molecule type" value="Genomic_DNA"/>
</dbReference>
<dbReference type="PANTHER" id="PTHR42711">
    <property type="entry name" value="ABC TRANSPORTER ATP-BINDING PROTEIN"/>
    <property type="match status" value="1"/>
</dbReference>
<sequence length="338" mass="38616">MSFIEVKHVTREFKSFRRPDGLKNALCTLFKRDYDRMKAVDDLSFSIEKGELVGYIGPNGAGKSTTIKMLSGILVPSTGSIVTGDIVPWEQRKKNACNIGVVFGQRSQLNWDLPMEDTFELYRRMYHIGNVAYKRNVDMFVELLEMQSFLRKPVRQLSLGQKMRAELAVALLHDPSILYLDEPTIGLDVVVKDNIRKFVRSLNKEKKTTVILTTHDMADIEEICNRIILIDHGKLMLDQTIVEFKKQGTDHYYVEVTFSSNWKPLAIPGITMTENQPLCHTYLVDAAMVPFNLLLNSIPDSYDVTDLTIKKPEIDEIVRRLYKNTGSGEENGKLLHIK</sequence>
<evidence type="ECO:0000256" key="1">
    <source>
        <dbReference type="ARBA" id="ARBA00022448"/>
    </source>
</evidence>
<gene>
    <name evidence="5" type="ORF">BET01_11980</name>
</gene>
<dbReference type="InterPro" id="IPR027417">
    <property type="entry name" value="P-loop_NTPase"/>
</dbReference>
<dbReference type="InterPro" id="IPR050763">
    <property type="entry name" value="ABC_transporter_ATP-binding"/>
</dbReference>
<evidence type="ECO:0000256" key="3">
    <source>
        <dbReference type="ARBA" id="ARBA00022840"/>
    </source>
</evidence>
<keyword evidence="3" id="KW-0067">ATP-binding</keyword>